<keyword evidence="2" id="KW-1185">Reference proteome</keyword>
<accession>A0A0R1LN17</accession>
<evidence type="ECO:0008006" key="3">
    <source>
        <dbReference type="Google" id="ProtNLM"/>
    </source>
</evidence>
<organism evidence="1 2">
    <name type="scientific">Levilactobacillus acidifarinae DSM 19394 = JCM 15949</name>
    <dbReference type="NCBI Taxonomy" id="1423715"/>
    <lineage>
        <taxon>Bacteria</taxon>
        <taxon>Bacillati</taxon>
        <taxon>Bacillota</taxon>
        <taxon>Bacilli</taxon>
        <taxon>Lactobacillales</taxon>
        <taxon>Lactobacillaceae</taxon>
        <taxon>Levilactobacillus</taxon>
    </lineage>
</organism>
<protein>
    <recommendedName>
        <fullName evidence="3">HTH cro/C1-type domain-containing protein</fullName>
    </recommendedName>
</protein>
<proteinExistence type="predicted"/>
<reference evidence="1 2" key="1">
    <citation type="journal article" date="2015" name="Genome Announc.">
        <title>Expanding the biotechnology potential of lactobacilli through comparative genomics of 213 strains and associated genera.</title>
        <authorList>
            <person name="Sun Z."/>
            <person name="Harris H.M."/>
            <person name="McCann A."/>
            <person name="Guo C."/>
            <person name="Argimon S."/>
            <person name="Zhang W."/>
            <person name="Yang X."/>
            <person name="Jeffery I.B."/>
            <person name="Cooney J.C."/>
            <person name="Kagawa T.F."/>
            <person name="Liu W."/>
            <person name="Song Y."/>
            <person name="Salvetti E."/>
            <person name="Wrobel A."/>
            <person name="Rasinkangas P."/>
            <person name="Parkhill J."/>
            <person name="Rea M.C."/>
            <person name="O'Sullivan O."/>
            <person name="Ritari J."/>
            <person name="Douillard F.P."/>
            <person name="Paul Ross R."/>
            <person name="Yang R."/>
            <person name="Briner A.E."/>
            <person name="Felis G.E."/>
            <person name="de Vos W.M."/>
            <person name="Barrangou R."/>
            <person name="Klaenhammer T.R."/>
            <person name="Caufield P.W."/>
            <person name="Cui Y."/>
            <person name="Zhang H."/>
            <person name="O'Toole P.W."/>
        </authorList>
    </citation>
    <scope>NUCLEOTIDE SEQUENCE [LARGE SCALE GENOMIC DNA]</scope>
    <source>
        <strain evidence="1 2">DSM 19394</strain>
    </source>
</reference>
<dbReference type="RefSeq" id="WP_057803437.1">
    <property type="nucleotide sequence ID" value="NZ_AZDV01000026.1"/>
</dbReference>
<sequence length="75" mass="8453">MTGVYGDIRFILESSLLNTELSRLTGISADLLKRLREHQVAVTSLTLAQAERLCAVRNVVAIYEEKYHQACWESA</sequence>
<name>A0A0R1LN17_9LACO</name>
<gene>
    <name evidence="1" type="ORF">FD25_GL000433</name>
</gene>
<dbReference type="AlphaFoldDB" id="A0A0R1LN17"/>
<comment type="caution">
    <text evidence="1">The sequence shown here is derived from an EMBL/GenBank/DDBJ whole genome shotgun (WGS) entry which is preliminary data.</text>
</comment>
<dbReference type="Proteomes" id="UP000051955">
    <property type="component" value="Unassembled WGS sequence"/>
</dbReference>
<evidence type="ECO:0000313" key="2">
    <source>
        <dbReference type="Proteomes" id="UP000051955"/>
    </source>
</evidence>
<evidence type="ECO:0000313" key="1">
    <source>
        <dbReference type="EMBL" id="KRK94468.1"/>
    </source>
</evidence>
<dbReference type="EMBL" id="AZDV01000026">
    <property type="protein sequence ID" value="KRK94468.1"/>
    <property type="molecule type" value="Genomic_DNA"/>
</dbReference>
<dbReference type="PATRIC" id="fig|1423715.3.peg.450"/>
<dbReference type="OrthoDB" id="2316731at2"/>